<dbReference type="PANTHER" id="PTHR43537:SF53">
    <property type="entry name" value="HTH-TYPE TRANSCRIPTIONAL REPRESSOR NANR"/>
    <property type="match status" value="1"/>
</dbReference>
<protein>
    <submittedName>
        <fullName evidence="5">GntR family transcriptional regulator</fullName>
    </submittedName>
</protein>
<dbReference type="SUPFAM" id="SSF46785">
    <property type="entry name" value="Winged helix' DNA-binding domain"/>
    <property type="match status" value="1"/>
</dbReference>
<dbReference type="InterPro" id="IPR036390">
    <property type="entry name" value="WH_DNA-bd_sf"/>
</dbReference>
<dbReference type="PROSITE" id="PS50949">
    <property type="entry name" value="HTH_GNTR"/>
    <property type="match status" value="1"/>
</dbReference>
<dbReference type="InterPro" id="IPR008920">
    <property type="entry name" value="TF_FadR/GntR_C"/>
</dbReference>
<dbReference type="CDD" id="cd07377">
    <property type="entry name" value="WHTH_GntR"/>
    <property type="match status" value="1"/>
</dbReference>
<feature type="domain" description="HTH gntR-type" evidence="4">
    <location>
        <begin position="8"/>
        <end position="75"/>
    </location>
</feature>
<dbReference type="Pfam" id="PF07729">
    <property type="entry name" value="FCD"/>
    <property type="match status" value="1"/>
</dbReference>
<organism evidence="5 6">
    <name type="scientific">Seohaeicola nanhaiensis</name>
    <dbReference type="NCBI Taxonomy" id="1387282"/>
    <lineage>
        <taxon>Bacteria</taxon>
        <taxon>Pseudomonadati</taxon>
        <taxon>Pseudomonadota</taxon>
        <taxon>Alphaproteobacteria</taxon>
        <taxon>Rhodobacterales</taxon>
        <taxon>Roseobacteraceae</taxon>
        <taxon>Seohaeicola</taxon>
    </lineage>
</organism>
<dbReference type="Gene3D" id="1.20.120.530">
    <property type="entry name" value="GntR ligand-binding domain-like"/>
    <property type="match status" value="1"/>
</dbReference>
<dbReference type="InterPro" id="IPR011711">
    <property type="entry name" value="GntR_C"/>
</dbReference>
<keyword evidence="1" id="KW-0805">Transcription regulation</keyword>
<dbReference type="SMART" id="SM00345">
    <property type="entry name" value="HTH_GNTR"/>
    <property type="match status" value="1"/>
</dbReference>
<evidence type="ECO:0000256" key="1">
    <source>
        <dbReference type="ARBA" id="ARBA00023015"/>
    </source>
</evidence>
<dbReference type="SUPFAM" id="SSF48008">
    <property type="entry name" value="GntR ligand-binding domain-like"/>
    <property type="match status" value="1"/>
</dbReference>
<keyword evidence="2" id="KW-0238">DNA-binding</keyword>
<evidence type="ECO:0000259" key="4">
    <source>
        <dbReference type="PROSITE" id="PS50949"/>
    </source>
</evidence>
<keyword evidence="6" id="KW-1185">Reference proteome</keyword>
<dbReference type="SMART" id="SM00895">
    <property type="entry name" value="FCD"/>
    <property type="match status" value="1"/>
</dbReference>
<keyword evidence="3" id="KW-0804">Transcription</keyword>
<evidence type="ECO:0000256" key="3">
    <source>
        <dbReference type="ARBA" id="ARBA00023163"/>
    </source>
</evidence>
<dbReference type="RefSeq" id="WP_380717263.1">
    <property type="nucleotide sequence ID" value="NZ_JBHSGI010000005.1"/>
</dbReference>
<evidence type="ECO:0000313" key="6">
    <source>
        <dbReference type="Proteomes" id="UP001595973"/>
    </source>
</evidence>
<evidence type="ECO:0000313" key="5">
    <source>
        <dbReference type="EMBL" id="MFC4668900.1"/>
    </source>
</evidence>
<accession>A0ABV9KG17</accession>
<dbReference type="Pfam" id="PF00392">
    <property type="entry name" value="GntR"/>
    <property type="match status" value="1"/>
</dbReference>
<dbReference type="Proteomes" id="UP001595973">
    <property type="component" value="Unassembled WGS sequence"/>
</dbReference>
<dbReference type="InterPro" id="IPR000524">
    <property type="entry name" value="Tscrpt_reg_HTH_GntR"/>
</dbReference>
<dbReference type="EMBL" id="JBHSGI010000005">
    <property type="protein sequence ID" value="MFC4668900.1"/>
    <property type="molecule type" value="Genomic_DNA"/>
</dbReference>
<dbReference type="PANTHER" id="PTHR43537">
    <property type="entry name" value="TRANSCRIPTIONAL REGULATOR, GNTR FAMILY"/>
    <property type="match status" value="1"/>
</dbReference>
<name>A0ABV9KG17_9RHOB</name>
<proteinExistence type="predicted"/>
<comment type="caution">
    <text evidence="5">The sequence shown here is derived from an EMBL/GenBank/DDBJ whole genome shotgun (WGS) entry which is preliminary data.</text>
</comment>
<reference evidence="6" key="1">
    <citation type="journal article" date="2019" name="Int. J. Syst. Evol. Microbiol.">
        <title>The Global Catalogue of Microorganisms (GCM) 10K type strain sequencing project: providing services to taxonomists for standard genome sequencing and annotation.</title>
        <authorList>
            <consortium name="The Broad Institute Genomics Platform"/>
            <consortium name="The Broad Institute Genome Sequencing Center for Infectious Disease"/>
            <person name="Wu L."/>
            <person name="Ma J."/>
        </authorList>
    </citation>
    <scope>NUCLEOTIDE SEQUENCE [LARGE SCALE GENOMIC DNA]</scope>
    <source>
        <strain evidence="6">CGMCC 4.7283</strain>
    </source>
</reference>
<gene>
    <name evidence="5" type="ORF">ACFO5X_10065</name>
</gene>
<evidence type="ECO:0000256" key="2">
    <source>
        <dbReference type="ARBA" id="ARBA00023125"/>
    </source>
</evidence>
<sequence length="228" mass="25490">MNNLEVSPWTAETVATDLERAIHEHRLPPGTKLGEDELGEVYGISRTLVRAALQSLGHRRLVEHRRNRGAFVAQPTVREAREVFEARSLLEPRTARSAAERSTPQSIATLREHIRAEQEALAAGEHGKALHLSGRFHIEIARMADQATIEAFISELVARSSLIIALYWHRRAAMCESHAHIALVSAFEQKDGDLAEDLMKHHLLDLLTSLDLRNVTSMPTSLREALNP</sequence>
<dbReference type="InterPro" id="IPR036388">
    <property type="entry name" value="WH-like_DNA-bd_sf"/>
</dbReference>
<dbReference type="Gene3D" id="1.10.10.10">
    <property type="entry name" value="Winged helix-like DNA-binding domain superfamily/Winged helix DNA-binding domain"/>
    <property type="match status" value="1"/>
</dbReference>